<proteinExistence type="predicted"/>
<accession>A0A6A4HD71</accession>
<gene>
    <name evidence="1" type="ORF">BT96DRAFT_116692</name>
</gene>
<evidence type="ECO:0000313" key="1">
    <source>
        <dbReference type="EMBL" id="KAE9396282.1"/>
    </source>
</evidence>
<organism evidence="1 2">
    <name type="scientific">Gymnopus androsaceus JB14</name>
    <dbReference type="NCBI Taxonomy" id="1447944"/>
    <lineage>
        <taxon>Eukaryota</taxon>
        <taxon>Fungi</taxon>
        <taxon>Dikarya</taxon>
        <taxon>Basidiomycota</taxon>
        <taxon>Agaricomycotina</taxon>
        <taxon>Agaricomycetes</taxon>
        <taxon>Agaricomycetidae</taxon>
        <taxon>Agaricales</taxon>
        <taxon>Marasmiineae</taxon>
        <taxon>Omphalotaceae</taxon>
        <taxon>Gymnopus</taxon>
    </lineage>
</organism>
<dbReference type="AlphaFoldDB" id="A0A6A4HD71"/>
<protein>
    <submittedName>
        <fullName evidence="1">Uncharacterized protein</fullName>
    </submittedName>
</protein>
<evidence type="ECO:0000313" key="2">
    <source>
        <dbReference type="Proteomes" id="UP000799118"/>
    </source>
</evidence>
<dbReference type="EMBL" id="ML769516">
    <property type="protein sequence ID" value="KAE9396282.1"/>
    <property type="molecule type" value="Genomic_DNA"/>
</dbReference>
<dbReference type="Proteomes" id="UP000799118">
    <property type="component" value="Unassembled WGS sequence"/>
</dbReference>
<dbReference type="OrthoDB" id="2897205at2759"/>
<sequence length="201" mass="22501">MARVERLGLSEEKALLALSSHALPSEKVQVQSSPPELAPVSKSSLKLDLPAPWYTSDKLASFSGQLFFLTPHHSATMALEAARVRLYEDQLILRTPRPKLSVGKISSPDHLGWRWFQCTKTLQILLPPDVGIRYSVFLKMEKQLLKRASSHTSIQLYNNARNDFITQCLHSKPNYPVRGISPSPHRYALEPGSNARASMIS</sequence>
<reference evidence="1" key="1">
    <citation type="journal article" date="2019" name="Environ. Microbiol.">
        <title>Fungal ecological strategies reflected in gene transcription - a case study of two litter decomposers.</title>
        <authorList>
            <person name="Barbi F."/>
            <person name="Kohler A."/>
            <person name="Barry K."/>
            <person name="Baskaran P."/>
            <person name="Daum C."/>
            <person name="Fauchery L."/>
            <person name="Ihrmark K."/>
            <person name="Kuo A."/>
            <person name="LaButti K."/>
            <person name="Lipzen A."/>
            <person name="Morin E."/>
            <person name="Grigoriev I.V."/>
            <person name="Henrissat B."/>
            <person name="Lindahl B."/>
            <person name="Martin F."/>
        </authorList>
    </citation>
    <scope>NUCLEOTIDE SEQUENCE</scope>
    <source>
        <strain evidence="1">JB14</strain>
    </source>
</reference>
<name>A0A6A4HD71_9AGAR</name>
<keyword evidence="2" id="KW-1185">Reference proteome</keyword>